<dbReference type="STRING" id="76114.ebA2105"/>
<dbReference type="eggNOG" id="ENOG502Z7Q4">
    <property type="taxonomic scope" value="Bacteria"/>
</dbReference>
<evidence type="ECO:0000259" key="1">
    <source>
        <dbReference type="Pfam" id="PF13679"/>
    </source>
</evidence>
<dbReference type="PANTHER" id="PTHR13369:SF0">
    <property type="entry name" value="GLUTATHIONE S-TRANSFERASE C-TERMINAL DOMAIN-CONTAINING PROTEIN"/>
    <property type="match status" value="1"/>
</dbReference>
<dbReference type="KEGG" id="eba:ebA2105"/>
<dbReference type="OrthoDB" id="5298194at2"/>
<dbReference type="Pfam" id="PF13679">
    <property type="entry name" value="Methyltransf_32"/>
    <property type="match status" value="1"/>
</dbReference>
<dbReference type="InterPro" id="IPR029063">
    <property type="entry name" value="SAM-dependent_MTases_sf"/>
</dbReference>
<dbReference type="Proteomes" id="UP000006552">
    <property type="component" value="Chromosome"/>
</dbReference>
<sequence>MNHRERLLELQSVLLQYQSLWRPQPFHVRRPEWCDQWPMLAEAVLGFDEPALERFTADPAACRAWLTLRLPAAATLELLCDIPALVPRVLPPVDTRFDWSIPGRKREQVEAFAAHGHAAQAPLLEWCAGKGHLGRRLALADRVPVRSLELDPTLCEAAQRLAQRAGVQQTVLCADALAPGSRTHVRGHTVVALHACGELHRTLVRSAAADRAHSYRIAPCCYHLGADGGYRPLSSEASLPLDAAALRLAVTETVTAPRHVRQRLARDQAWKLGFIALRNALEGEAARLFRPVPSSWLSGDFAGFCAALAQRERVHLPAAIDWTHWLTTGERRRAEVRRFELVRHAFRRGLETWLVMDIALGFEEAGFDVEVGTFCARALTPRNLLVLARRREM</sequence>
<dbReference type="SUPFAM" id="SSF53335">
    <property type="entry name" value="S-adenosyl-L-methionine-dependent methyltransferases"/>
    <property type="match status" value="1"/>
</dbReference>
<protein>
    <recommendedName>
        <fullName evidence="1">Methyltransferase domain-containing protein</fullName>
    </recommendedName>
</protein>
<proteinExistence type="predicted"/>
<dbReference type="AlphaFoldDB" id="Q5P5X4"/>
<dbReference type="InterPro" id="IPR025714">
    <property type="entry name" value="Methyltranfer_dom"/>
</dbReference>
<gene>
    <name evidence="2" type="ORF">ebA2105</name>
</gene>
<feature type="domain" description="Methyltransferase" evidence="1">
    <location>
        <begin position="117"/>
        <end position="224"/>
    </location>
</feature>
<dbReference type="EMBL" id="CR555306">
    <property type="protein sequence ID" value="CAI07287.1"/>
    <property type="molecule type" value="Genomic_DNA"/>
</dbReference>
<dbReference type="Gene3D" id="3.40.50.150">
    <property type="entry name" value="Vaccinia Virus protein VP39"/>
    <property type="match status" value="1"/>
</dbReference>
<organism evidence="2 3">
    <name type="scientific">Aromatoleum aromaticum (strain DSM 19018 / LMG 30748 / EbN1)</name>
    <name type="common">Azoarcus sp. (strain EbN1)</name>
    <dbReference type="NCBI Taxonomy" id="76114"/>
    <lineage>
        <taxon>Bacteria</taxon>
        <taxon>Pseudomonadati</taxon>
        <taxon>Pseudomonadota</taxon>
        <taxon>Betaproteobacteria</taxon>
        <taxon>Rhodocyclales</taxon>
        <taxon>Rhodocyclaceae</taxon>
        <taxon>Aromatoleum</taxon>
    </lineage>
</organism>
<dbReference type="PANTHER" id="PTHR13369">
    <property type="match status" value="1"/>
</dbReference>
<keyword evidence="3" id="KW-1185">Reference proteome</keyword>
<accession>Q5P5X4</accession>
<evidence type="ECO:0000313" key="2">
    <source>
        <dbReference type="EMBL" id="CAI07287.1"/>
    </source>
</evidence>
<evidence type="ECO:0000313" key="3">
    <source>
        <dbReference type="Proteomes" id="UP000006552"/>
    </source>
</evidence>
<dbReference type="HOGENOM" id="CLU_057688_0_0_4"/>
<reference evidence="2 3" key="1">
    <citation type="journal article" date="2005" name="Arch. Microbiol.">
        <title>The genome sequence of an anaerobic aromatic-degrading denitrifying bacterium, strain EbN1.</title>
        <authorList>
            <person name="Rabus R."/>
            <person name="Kube M."/>
            <person name="Heider J."/>
            <person name="Beck A."/>
            <person name="Heitmann K."/>
            <person name="Widdel F."/>
            <person name="Reinhardt R."/>
        </authorList>
    </citation>
    <scope>NUCLEOTIDE SEQUENCE [LARGE SCALE GENOMIC DNA]</scope>
    <source>
        <strain evidence="2 3">EbN1</strain>
    </source>
</reference>
<dbReference type="RefSeq" id="WP_011237008.1">
    <property type="nucleotide sequence ID" value="NC_006513.1"/>
</dbReference>
<name>Q5P5X4_AROAE</name>